<dbReference type="PANTHER" id="PTHR42915">
    <property type="entry name" value="HYPOTHETICAL 460 KDA PROTEIN IN FEUA-SIGW INTERGENIC REGION [PRECURSOR]"/>
    <property type="match status" value="1"/>
</dbReference>
<reference evidence="4" key="1">
    <citation type="submission" date="2021-06" db="EMBL/GenBank/DDBJ databases">
        <authorList>
            <person name="Huq M.A."/>
        </authorList>
    </citation>
    <scope>NUCLEOTIDE SEQUENCE</scope>
    <source>
        <strain evidence="4">MAH-26</strain>
    </source>
</reference>
<evidence type="ECO:0000256" key="1">
    <source>
        <dbReference type="SAM" id="SignalP"/>
    </source>
</evidence>
<gene>
    <name evidence="4" type="ORF">KTO63_20570</name>
</gene>
<evidence type="ECO:0000259" key="2">
    <source>
        <dbReference type="Pfam" id="PF07075"/>
    </source>
</evidence>
<dbReference type="Pfam" id="PF20732">
    <property type="entry name" value="NamZ_C"/>
    <property type="match status" value="1"/>
</dbReference>
<accession>A0A9E2SCE5</accession>
<dbReference type="InterPro" id="IPR048502">
    <property type="entry name" value="NamZ_N"/>
</dbReference>
<dbReference type="GO" id="GO:0033922">
    <property type="term" value="F:peptidoglycan beta-N-acetylmuramidase activity"/>
    <property type="evidence" value="ECO:0007669"/>
    <property type="project" value="InterPro"/>
</dbReference>
<dbReference type="Pfam" id="PF07075">
    <property type="entry name" value="NamZ_N"/>
    <property type="match status" value="1"/>
</dbReference>
<organism evidence="4 5">
    <name type="scientific">Pinibacter aurantiacus</name>
    <dbReference type="NCBI Taxonomy" id="2851599"/>
    <lineage>
        <taxon>Bacteria</taxon>
        <taxon>Pseudomonadati</taxon>
        <taxon>Bacteroidota</taxon>
        <taxon>Chitinophagia</taxon>
        <taxon>Chitinophagales</taxon>
        <taxon>Chitinophagaceae</taxon>
        <taxon>Pinibacter</taxon>
    </lineage>
</organism>
<evidence type="ECO:0000313" key="5">
    <source>
        <dbReference type="Proteomes" id="UP000812270"/>
    </source>
</evidence>
<evidence type="ECO:0000259" key="3">
    <source>
        <dbReference type="Pfam" id="PF20732"/>
    </source>
</evidence>
<feature type="domain" description="Peptidoglycan beta-N-acetylmuramidase NamZ C-terminal" evidence="3">
    <location>
        <begin position="254"/>
        <end position="396"/>
    </location>
</feature>
<protein>
    <submittedName>
        <fullName evidence="4">DUF1343 domain-containing protein</fullName>
    </submittedName>
</protein>
<dbReference type="RefSeq" id="WP_217793835.1">
    <property type="nucleotide sequence ID" value="NZ_JAHSPG010000015.1"/>
</dbReference>
<dbReference type="PANTHER" id="PTHR42915:SF1">
    <property type="entry name" value="PEPTIDOGLYCAN BETA-N-ACETYLMURAMIDASE NAMZ"/>
    <property type="match status" value="1"/>
</dbReference>
<feature type="domain" description="Peptidoglycan beta-N-acetylmuramidase NamZ N-terminal" evidence="2">
    <location>
        <begin position="47"/>
        <end position="250"/>
    </location>
</feature>
<dbReference type="PIRSF" id="PIRSF016719">
    <property type="entry name" value="UCP016719"/>
    <property type="match status" value="1"/>
</dbReference>
<name>A0A9E2SCE5_9BACT</name>
<keyword evidence="5" id="KW-1185">Reference proteome</keyword>
<keyword evidence="1" id="KW-0732">Signal</keyword>
<evidence type="ECO:0000313" key="4">
    <source>
        <dbReference type="EMBL" id="MBV4359577.1"/>
    </source>
</evidence>
<proteinExistence type="predicted"/>
<dbReference type="AlphaFoldDB" id="A0A9E2SCE5"/>
<comment type="caution">
    <text evidence="4">The sequence shown here is derived from an EMBL/GenBank/DDBJ whole genome shotgun (WGS) entry which is preliminary data.</text>
</comment>
<feature type="signal peptide" evidence="1">
    <location>
        <begin position="1"/>
        <end position="23"/>
    </location>
</feature>
<feature type="chain" id="PRO_5039042677" evidence="1">
    <location>
        <begin position="24"/>
        <end position="398"/>
    </location>
</feature>
<dbReference type="InterPro" id="IPR048503">
    <property type="entry name" value="NamZ_C"/>
</dbReference>
<dbReference type="Proteomes" id="UP000812270">
    <property type="component" value="Unassembled WGS sequence"/>
</dbReference>
<dbReference type="InterPro" id="IPR008302">
    <property type="entry name" value="NamZ"/>
</dbReference>
<dbReference type="EMBL" id="JAHSPG010000015">
    <property type="protein sequence ID" value="MBV4359577.1"/>
    <property type="molecule type" value="Genomic_DNA"/>
</dbReference>
<sequence>MRKTFAKIALFLFFLTLALSIVAQKTAITTGAERLQEYLPLLKGKSVAVFANQTSIVGHTHLIDTLLSKGVVIKKIFAPEHGFRGNADAGEKVQNSVDPQTGIPVISLYGSKTKPTAEQLQDVDIIVFDIQDVGVRFYTFISSLQDLMESAIMFGKPLIVLDRPNPNGFYVDGPVLDKKFKSFVGMQSVPIVYGMTIGEYAKMLVGENWFDASVNQKIPSFKLTVITCKNYTHKSHYQLPVKPSPNLPNAQSVYLYPSICFFEGTQVSLGRGTDKPFQIFGSPEFPNDLFSFTPQSVEGAKNPPLLNQKCYGYDLSKVDAVKEIDGKLQLKWLLKAYSLYKEKDKFFLSNNFFNKLAGNDVLMQQIKDGKTEKQIRESWQGDLNKFKTIRKKYLLYSE</sequence>